<feature type="compositionally biased region" description="Low complexity" evidence="1">
    <location>
        <begin position="1"/>
        <end position="20"/>
    </location>
</feature>
<reference evidence="2 5" key="2">
    <citation type="submission" date="2020-06" db="EMBL/GenBank/DDBJ databases">
        <title>Taxonomy, biology and ecology of Rhodococcus bacteria occurring in California pistachio and other woody hosts as revealed by genome sequence analyses.</title>
        <authorList>
            <person name="Gai Y."/>
            <person name="Riely B."/>
        </authorList>
    </citation>
    <scope>NUCLEOTIDE SEQUENCE [LARGE SCALE GENOMIC DNA]</scope>
    <source>
        <strain evidence="2 5">BP-284</strain>
    </source>
</reference>
<reference evidence="3 4" key="1">
    <citation type="submission" date="2016-10" db="EMBL/GenBank/DDBJ databases">
        <authorList>
            <person name="de Groot N.N."/>
        </authorList>
    </citation>
    <scope>NUCLEOTIDE SEQUENCE [LARGE SCALE GENOMIC DNA]</scope>
    <source>
        <strain evidence="3 4">DSM 44908</strain>
    </source>
</reference>
<evidence type="ECO:0000313" key="5">
    <source>
        <dbReference type="Proteomes" id="UP001520140"/>
    </source>
</evidence>
<evidence type="ECO:0000256" key="1">
    <source>
        <dbReference type="SAM" id="MobiDB-lite"/>
    </source>
</evidence>
<organism evidence="3 4">
    <name type="scientific">Rhodococcoides kroppenstedtii</name>
    <dbReference type="NCBI Taxonomy" id="293050"/>
    <lineage>
        <taxon>Bacteria</taxon>
        <taxon>Bacillati</taxon>
        <taxon>Actinomycetota</taxon>
        <taxon>Actinomycetes</taxon>
        <taxon>Mycobacteriales</taxon>
        <taxon>Nocardiaceae</taxon>
        <taxon>Rhodococcoides</taxon>
    </lineage>
</organism>
<accession>A0A1I0THX1</accession>
<feature type="compositionally biased region" description="Gly residues" evidence="1">
    <location>
        <begin position="23"/>
        <end position="35"/>
    </location>
</feature>
<sequence length="55" mass="5465">MAENENSSSTASSEPTSSEPKGGRPGPADQGGAGGMATRENAPEVAETEAREGTD</sequence>
<dbReference type="EMBL" id="JABUKG010000020">
    <property type="protein sequence ID" value="MBY6322441.1"/>
    <property type="molecule type" value="Genomic_DNA"/>
</dbReference>
<dbReference type="Proteomes" id="UP001520140">
    <property type="component" value="Unassembled WGS sequence"/>
</dbReference>
<proteinExistence type="predicted"/>
<feature type="region of interest" description="Disordered" evidence="1">
    <location>
        <begin position="1"/>
        <end position="55"/>
    </location>
</feature>
<keyword evidence="5" id="KW-1185">Reference proteome</keyword>
<gene>
    <name evidence="2" type="ORF">HQ605_16575</name>
    <name evidence="3" type="ORF">SAMN05444374_106191</name>
</gene>
<dbReference type="RefSeq" id="WP_167322373.1">
    <property type="nucleotide sequence ID" value="NZ_CP135915.1"/>
</dbReference>
<name>A0A1I0THX1_9NOCA</name>
<protein>
    <submittedName>
        <fullName evidence="3">Uncharacterized protein</fullName>
    </submittedName>
</protein>
<evidence type="ECO:0000313" key="4">
    <source>
        <dbReference type="Proteomes" id="UP000182054"/>
    </source>
</evidence>
<dbReference type="EMBL" id="FOJN01000006">
    <property type="protein sequence ID" value="SFA51143.1"/>
    <property type="molecule type" value="Genomic_DNA"/>
</dbReference>
<dbReference type="AlphaFoldDB" id="A0A1I0THX1"/>
<evidence type="ECO:0000313" key="3">
    <source>
        <dbReference type="EMBL" id="SFA51143.1"/>
    </source>
</evidence>
<dbReference type="GeneID" id="85487829"/>
<evidence type="ECO:0000313" key="2">
    <source>
        <dbReference type="EMBL" id="MBY6322441.1"/>
    </source>
</evidence>
<dbReference type="Proteomes" id="UP000182054">
    <property type="component" value="Unassembled WGS sequence"/>
</dbReference>